<proteinExistence type="predicted"/>
<protein>
    <submittedName>
        <fullName evidence="2">Putative membrane protein</fullName>
    </submittedName>
</protein>
<name>A0A7W7Y4D5_9BACT</name>
<keyword evidence="1" id="KW-0812">Transmembrane</keyword>
<feature type="transmembrane region" description="Helical" evidence="1">
    <location>
        <begin position="6"/>
        <end position="25"/>
    </location>
</feature>
<dbReference type="EMBL" id="JACHID010000006">
    <property type="protein sequence ID" value="MBB5021818.1"/>
    <property type="molecule type" value="Genomic_DNA"/>
</dbReference>
<comment type="caution">
    <text evidence="2">The sequence shown here is derived from an EMBL/GenBank/DDBJ whole genome shotgun (WGS) entry which is preliminary data.</text>
</comment>
<keyword evidence="1" id="KW-0472">Membrane</keyword>
<sequence>MGLFELGGYILFVLMLTFTVFIVYIKDKKITEYRNDRNRYVAERNEAVEYANKLSQQVDMDFSKQEERVERFKREQEILLELCRGIMSEEQYTTLEGSFQQRVKKLNPRRGGY</sequence>
<keyword evidence="1" id="KW-1133">Transmembrane helix</keyword>
<dbReference type="Proteomes" id="UP000528322">
    <property type="component" value="Unassembled WGS sequence"/>
</dbReference>
<dbReference type="RefSeq" id="WP_183731222.1">
    <property type="nucleotide sequence ID" value="NZ_JACHID010000006.1"/>
</dbReference>
<keyword evidence="3" id="KW-1185">Reference proteome</keyword>
<gene>
    <name evidence="2" type="ORF">HNR37_001132</name>
</gene>
<evidence type="ECO:0000313" key="3">
    <source>
        <dbReference type="Proteomes" id="UP000528322"/>
    </source>
</evidence>
<reference evidence="2 3" key="1">
    <citation type="submission" date="2020-08" db="EMBL/GenBank/DDBJ databases">
        <title>Genomic Encyclopedia of Type Strains, Phase IV (KMG-IV): sequencing the most valuable type-strain genomes for metagenomic binning, comparative biology and taxonomic classification.</title>
        <authorList>
            <person name="Goeker M."/>
        </authorList>
    </citation>
    <scope>NUCLEOTIDE SEQUENCE [LARGE SCALE GENOMIC DNA]</scope>
    <source>
        <strain evidence="2 3">DSM 22071</strain>
    </source>
</reference>
<dbReference type="AlphaFoldDB" id="A0A7W7Y4D5"/>
<evidence type="ECO:0000256" key="1">
    <source>
        <dbReference type="SAM" id="Phobius"/>
    </source>
</evidence>
<evidence type="ECO:0000313" key="2">
    <source>
        <dbReference type="EMBL" id="MBB5021818.1"/>
    </source>
</evidence>
<accession>A0A7W7Y4D5</accession>
<organism evidence="2 3">
    <name type="scientific">Desulfurispira natronophila</name>
    <dbReference type="NCBI Taxonomy" id="682562"/>
    <lineage>
        <taxon>Bacteria</taxon>
        <taxon>Pseudomonadati</taxon>
        <taxon>Chrysiogenota</taxon>
        <taxon>Chrysiogenia</taxon>
        <taxon>Chrysiogenales</taxon>
        <taxon>Chrysiogenaceae</taxon>
        <taxon>Desulfurispira</taxon>
    </lineage>
</organism>